<organism evidence="1">
    <name type="scientific">Phenylobacterium glaciei</name>
    <dbReference type="NCBI Taxonomy" id="2803784"/>
    <lineage>
        <taxon>Bacteria</taxon>
        <taxon>Pseudomonadati</taxon>
        <taxon>Pseudomonadota</taxon>
        <taxon>Alphaproteobacteria</taxon>
        <taxon>Caulobacterales</taxon>
        <taxon>Caulobacteraceae</taxon>
        <taxon>Phenylobacterium</taxon>
    </lineage>
</organism>
<name>A0A974SBC8_9CAUL</name>
<reference evidence="1" key="1">
    <citation type="submission" date="2021-01" db="EMBL/GenBank/DDBJ databases">
        <title>Genome sequence of Phenylobacterium sp. 20VBR1 isolated from a valley glaceir, Ny-Alesund, Svalbard.</title>
        <authorList>
            <person name="Thomas F.A."/>
            <person name="Krishnan K.P."/>
            <person name="Sinha R.K."/>
        </authorList>
    </citation>
    <scope>NUCLEOTIDE SEQUENCE</scope>
    <source>
        <strain evidence="1">20VBR1</strain>
    </source>
</reference>
<sequence length="120" mass="14236">MFEARQRSDLRLDGMCSLDEIVFADHGFKGMTFRLYNPERDEWTIWWITDRDGVMQPPVMGRFDGTRGTFRGEDMDGDRPVQVVFDWQTAEPNAPRWSQAFSYDGGKSWETNWIMEFRRP</sequence>
<dbReference type="EMBL" id="CP068570">
    <property type="protein sequence ID" value="QQZ51647.1"/>
    <property type="molecule type" value="Genomic_DNA"/>
</dbReference>
<evidence type="ECO:0008006" key="2">
    <source>
        <dbReference type="Google" id="ProtNLM"/>
    </source>
</evidence>
<evidence type="ECO:0000313" key="1">
    <source>
        <dbReference type="EMBL" id="QQZ51647.1"/>
    </source>
</evidence>
<proteinExistence type="predicted"/>
<accession>A0A974SBC8</accession>
<protein>
    <recommendedName>
        <fullName evidence="2">DUF1579 domain-containing protein</fullName>
    </recommendedName>
</protein>
<gene>
    <name evidence="1" type="ORF">JKL49_12150</name>
</gene>
<dbReference type="AlphaFoldDB" id="A0A974SBC8"/>